<organism evidence="2 3">
    <name type="scientific">Williamsia marianensis</name>
    <dbReference type="NCBI Taxonomy" id="85044"/>
    <lineage>
        <taxon>Bacteria</taxon>
        <taxon>Bacillati</taxon>
        <taxon>Actinomycetota</taxon>
        <taxon>Actinomycetes</taxon>
        <taxon>Mycobacteriales</taxon>
        <taxon>Nocardiaceae</taxon>
        <taxon>Williamsia</taxon>
    </lineage>
</organism>
<sequence>MQVRPKVLRHNGSLNRSSDELSFFEGATENVPGMTGHPGDETKL</sequence>
<dbReference type="Proteomes" id="UP000274762">
    <property type="component" value="Unassembled WGS sequence"/>
</dbReference>
<proteinExistence type="predicted"/>
<evidence type="ECO:0000256" key="1">
    <source>
        <dbReference type="SAM" id="MobiDB-lite"/>
    </source>
</evidence>
<dbReference type="AlphaFoldDB" id="A0A495JZ43"/>
<dbReference type="EMBL" id="RBKV01000001">
    <property type="protein sequence ID" value="RKR94181.1"/>
    <property type="molecule type" value="Genomic_DNA"/>
</dbReference>
<protein>
    <submittedName>
        <fullName evidence="2">Uncharacterized protein</fullName>
    </submittedName>
</protein>
<name>A0A495JZ43_WILMA</name>
<comment type="caution">
    <text evidence="2">The sequence shown here is derived from an EMBL/GenBank/DDBJ whole genome shotgun (WGS) entry which is preliminary data.</text>
</comment>
<evidence type="ECO:0000313" key="3">
    <source>
        <dbReference type="Proteomes" id="UP000274762"/>
    </source>
</evidence>
<feature type="region of interest" description="Disordered" evidence="1">
    <location>
        <begin position="1"/>
        <end position="21"/>
    </location>
</feature>
<evidence type="ECO:0000313" key="2">
    <source>
        <dbReference type="EMBL" id="RKR94181.1"/>
    </source>
</evidence>
<reference evidence="2 3" key="1">
    <citation type="submission" date="2018-10" db="EMBL/GenBank/DDBJ databases">
        <title>Sequencing the genomes of 1000 actinobacteria strains.</title>
        <authorList>
            <person name="Klenk H.-P."/>
        </authorList>
    </citation>
    <scope>NUCLEOTIDE SEQUENCE [LARGE SCALE GENOMIC DNA]</scope>
    <source>
        <strain evidence="2 3">DSM 44343</strain>
    </source>
</reference>
<gene>
    <name evidence="2" type="ORF">DFJ75_0972</name>
</gene>
<accession>A0A495JZ43</accession>